<feature type="compositionally biased region" description="Low complexity" evidence="1">
    <location>
        <begin position="398"/>
        <end position="407"/>
    </location>
</feature>
<reference evidence="3 4" key="1">
    <citation type="submission" date="2019-04" db="EMBL/GenBank/DDBJ databases">
        <title>Friends and foes A comparative genomics study of 23 Aspergillus species from section Flavi.</title>
        <authorList>
            <consortium name="DOE Joint Genome Institute"/>
            <person name="Kjaerbolling I."/>
            <person name="Vesth T."/>
            <person name="Frisvad J.C."/>
            <person name="Nybo J.L."/>
            <person name="Theobald S."/>
            <person name="Kildgaard S."/>
            <person name="Isbrandt T."/>
            <person name="Kuo A."/>
            <person name="Sato A."/>
            <person name="Lyhne E.K."/>
            <person name="Kogle M.E."/>
            <person name="Wiebenga A."/>
            <person name="Kun R.S."/>
            <person name="Lubbers R.J."/>
            <person name="Makela M.R."/>
            <person name="Barry K."/>
            <person name="Chovatia M."/>
            <person name="Clum A."/>
            <person name="Daum C."/>
            <person name="Haridas S."/>
            <person name="He G."/>
            <person name="LaButti K."/>
            <person name="Lipzen A."/>
            <person name="Mondo S."/>
            <person name="Riley R."/>
            <person name="Salamov A."/>
            <person name="Simmons B.A."/>
            <person name="Magnuson J.K."/>
            <person name="Henrissat B."/>
            <person name="Mortensen U.H."/>
            <person name="Larsen T.O."/>
            <person name="Devries R.P."/>
            <person name="Grigoriev I.V."/>
            <person name="Machida M."/>
            <person name="Baker S.E."/>
            <person name="Andersen M.R."/>
        </authorList>
    </citation>
    <scope>NUCLEOTIDE SEQUENCE [LARGE SCALE GENOMIC DNA]</scope>
    <source>
        <strain evidence="3 4">CBS 151.66</strain>
    </source>
</reference>
<organism evidence="3 4">
    <name type="scientific">Aspergillus leporis</name>
    <dbReference type="NCBI Taxonomy" id="41062"/>
    <lineage>
        <taxon>Eukaryota</taxon>
        <taxon>Fungi</taxon>
        <taxon>Dikarya</taxon>
        <taxon>Ascomycota</taxon>
        <taxon>Pezizomycotina</taxon>
        <taxon>Eurotiomycetes</taxon>
        <taxon>Eurotiomycetidae</taxon>
        <taxon>Eurotiales</taxon>
        <taxon>Aspergillaceae</taxon>
        <taxon>Aspergillus</taxon>
        <taxon>Aspergillus subgen. Circumdati</taxon>
    </lineage>
</organism>
<proteinExistence type="predicted"/>
<protein>
    <recommendedName>
        <fullName evidence="2">DUF7357 domain-containing protein</fullName>
    </recommendedName>
</protein>
<feature type="compositionally biased region" description="Acidic residues" evidence="1">
    <location>
        <begin position="226"/>
        <end position="235"/>
    </location>
</feature>
<dbReference type="PANTHER" id="PTHR13491:SF0">
    <property type="entry name" value="ZINC FINGER CCHC DOMAIN-CONTAINING PROTEIN 10"/>
    <property type="match status" value="1"/>
</dbReference>
<evidence type="ECO:0000256" key="1">
    <source>
        <dbReference type="SAM" id="MobiDB-lite"/>
    </source>
</evidence>
<feature type="compositionally biased region" description="Basic and acidic residues" evidence="1">
    <location>
        <begin position="586"/>
        <end position="595"/>
    </location>
</feature>
<feature type="compositionally biased region" description="Basic and acidic residues" evidence="1">
    <location>
        <begin position="216"/>
        <end position="225"/>
    </location>
</feature>
<feature type="domain" description="DUF7357" evidence="2">
    <location>
        <begin position="1"/>
        <end position="171"/>
    </location>
</feature>
<evidence type="ECO:0000259" key="2">
    <source>
        <dbReference type="Pfam" id="PF24054"/>
    </source>
</evidence>
<feature type="compositionally biased region" description="Polar residues" evidence="1">
    <location>
        <begin position="949"/>
        <end position="960"/>
    </location>
</feature>
<feature type="compositionally biased region" description="Polar residues" evidence="1">
    <location>
        <begin position="856"/>
        <end position="872"/>
    </location>
</feature>
<feature type="compositionally biased region" description="Polar residues" evidence="1">
    <location>
        <begin position="916"/>
        <end position="935"/>
    </location>
</feature>
<feature type="compositionally biased region" description="Low complexity" evidence="1">
    <location>
        <begin position="1040"/>
        <end position="1061"/>
    </location>
</feature>
<dbReference type="InterPro" id="IPR039715">
    <property type="entry name" value="ZCCHC10"/>
</dbReference>
<gene>
    <name evidence="3" type="ORF">BDV29DRAFT_177442</name>
</gene>
<dbReference type="AlphaFoldDB" id="A0A5N5WV78"/>
<dbReference type="Pfam" id="PF24054">
    <property type="entry name" value="DUF7357"/>
    <property type="match status" value="1"/>
</dbReference>
<feature type="compositionally biased region" description="Acidic residues" evidence="1">
    <location>
        <begin position="684"/>
        <end position="695"/>
    </location>
</feature>
<feature type="region of interest" description="Disordered" evidence="1">
    <location>
        <begin position="517"/>
        <end position="625"/>
    </location>
</feature>
<feature type="region of interest" description="Disordered" evidence="1">
    <location>
        <begin position="211"/>
        <end position="467"/>
    </location>
</feature>
<feature type="region of interest" description="Disordered" evidence="1">
    <location>
        <begin position="684"/>
        <end position="715"/>
    </location>
</feature>
<name>A0A5N5WV78_9EURO</name>
<feature type="region of interest" description="Disordered" evidence="1">
    <location>
        <begin position="800"/>
        <end position="829"/>
    </location>
</feature>
<keyword evidence="4" id="KW-1185">Reference proteome</keyword>
<dbReference type="OrthoDB" id="3365616at2759"/>
<dbReference type="EMBL" id="ML732248">
    <property type="protein sequence ID" value="KAB8072391.1"/>
    <property type="molecule type" value="Genomic_DNA"/>
</dbReference>
<dbReference type="InterPro" id="IPR055781">
    <property type="entry name" value="DUF7357"/>
</dbReference>
<feature type="compositionally biased region" description="Polar residues" evidence="1">
    <location>
        <begin position="971"/>
        <end position="999"/>
    </location>
</feature>
<feature type="compositionally biased region" description="Low complexity" evidence="1">
    <location>
        <begin position="378"/>
        <end position="390"/>
    </location>
</feature>
<feature type="compositionally biased region" description="Acidic residues" evidence="1">
    <location>
        <begin position="267"/>
        <end position="280"/>
    </location>
</feature>
<sequence>MRLHLIIQRHGLPVTRILWTTAPPSLFGQSASSALPAPSSAITSTRAPNAVFANGGYTIAQLLEDINEVVPLETEPALFDIEYSGQWGLEDYVVEVGGSECLHFMEVEGLLRDGDEVLIRALQISDLRARRLSGRHQISTDGRHLIDGVPFGKPFLKRPTASRPAITIPPRKRRRTTFAAQDSMVGYDEEDTEWALPRLRSFKELSALRGVGEPDDGIREGNEKYIDDEDEDEYEDYHKSPEEAGDGTVIRHNVDDENTQVSQSDAEISEFDAGDLEEELKDLREDLEISPMPDTEATDDEQAKRRSYALRSRPSVFQAAPVKGSVGQATKSHSEAVFSRRDSKAVRFSEQKEESPALPSQESSIIKAQPGLKESSESSDSVSNSSLSDSSDTDSDESSTSSEGSTSESDDDSSSDSESSNSESEDEEVHTGPQVDNPPGYGSLKTKKSNRRNKMRRRLSKLKQLGALPAAADFAALRVWEKENGGGRFIPESVTSSKDSEMAEFEARRQKLLRDIGSGGVDVNGTFNPPNLVDYSDQEQPKGLPETHEAAVEEVSEVGPEPKRRTLDVASTRRLLFGSLGVRTPRTKEDEEATRKKLAGKMNNIIPQKKVSDEPSAVTESDMEEDWEHKLVIRATECIYDDIQLTAPPFPFEQRWDNEAGGLIRQRKGLGKKRKRRQQLQVYDGEENEYGEGDDSFFNGDAQLNYDDSEQPYDEANSNEIAQAVEEEPGDLPPIPNDPNSVRELVESDLKCGCVLAFKQLDVSKATNWQPTVSDYLVAEIHDVYDDNILNLRLAKRDRRKAHELETGEDGPQYSGFEMPGYENEGEDDGFREVSFADLIDPKLLQAADLGNARQASNSSAEAFLQKPSSTAIKRETPSEYANNRQSIQGSRNPPSPQGPELPTAHTTEYVRALSKDSSPQAKSPQFSGFQSPSTKSVQAFKTTLEHGTLTSGLPSTAGQKANEFDCPYSDSHSLGRTDVQSIPQSTTPPIFPDNISSLPQSDNDLQILSSPSWIVCARLVDELFDENEKTTNSPPTKKVVWSSPERPVSRSSSNSVVPNPFYRVDKSP</sequence>
<feature type="region of interest" description="Disordered" evidence="1">
    <location>
        <begin position="949"/>
        <end position="999"/>
    </location>
</feature>
<accession>A0A5N5WV78</accession>
<dbReference type="Proteomes" id="UP000326565">
    <property type="component" value="Unassembled WGS sequence"/>
</dbReference>
<feature type="region of interest" description="Disordered" evidence="1">
    <location>
        <begin position="1027"/>
        <end position="1069"/>
    </location>
</feature>
<feature type="region of interest" description="Disordered" evidence="1">
    <location>
        <begin position="856"/>
        <end position="935"/>
    </location>
</feature>
<dbReference type="PANTHER" id="PTHR13491">
    <property type="entry name" value="ZCCHC10 PROTEIN"/>
    <property type="match status" value="1"/>
</dbReference>
<evidence type="ECO:0000313" key="4">
    <source>
        <dbReference type="Proteomes" id="UP000326565"/>
    </source>
</evidence>
<evidence type="ECO:0000313" key="3">
    <source>
        <dbReference type="EMBL" id="KAB8072391.1"/>
    </source>
</evidence>
<feature type="compositionally biased region" description="Polar residues" evidence="1">
    <location>
        <begin position="880"/>
        <end position="893"/>
    </location>
</feature>
<feature type="compositionally biased region" description="Basic residues" evidence="1">
    <location>
        <begin position="445"/>
        <end position="461"/>
    </location>
</feature>
<feature type="compositionally biased region" description="Basic and acidic residues" evidence="1">
    <location>
        <begin position="332"/>
        <end position="355"/>
    </location>
</feature>